<reference evidence="4" key="1">
    <citation type="submission" date="2019-07" db="EMBL/GenBank/DDBJ databases">
        <title>Helicobacter labacensis sp. nov., Helicobacter mehlei sp. nov. and Helicobacter vulpis sp. nov., isolated from gastric mucosa of red fox (Vulpis vulpis).</title>
        <authorList>
            <person name="Papic B."/>
        </authorList>
    </citation>
    <scope>NUCLEOTIDE SEQUENCE [LARGE SCALE GENOMIC DNA]</scope>
    <source>
        <strain evidence="4">L8b</strain>
    </source>
</reference>
<organism evidence="3 4">
    <name type="scientific">Helicobacter mehlei</name>
    <dbReference type="NCBI Taxonomy" id="2316080"/>
    <lineage>
        <taxon>Bacteria</taxon>
        <taxon>Pseudomonadati</taxon>
        <taxon>Campylobacterota</taxon>
        <taxon>Epsilonproteobacteria</taxon>
        <taxon>Campylobacterales</taxon>
        <taxon>Helicobacteraceae</taxon>
        <taxon>Helicobacter</taxon>
    </lineage>
</organism>
<dbReference type="SUPFAM" id="SSF101874">
    <property type="entry name" value="YceI-like"/>
    <property type="match status" value="1"/>
</dbReference>
<dbReference type="RefSeq" id="WP_120947501.1">
    <property type="nucleotide sequence ID" value="NZ_QXQP01000002.1"/>
</dbReference>
<protein>
    <submittedName>
        <fullName evidence="3">YceI family protein</fullName>
    </submittedName>
</protein>
<dbReference type="OrthoDB" id="5292899at2"/>
<dbReference type="Proteomes" id="UP000319322">
    <property type="component" value="Unassembled WGS sequence"/>
</dbReference>
<reference evidence="3 4" key="3">
    <citation type="submission" date="2019-07" db="EMBL/GenBank/DDBJ databases">
        <authorList>
            <person name="Papic B."/>
        </authorList>
    </citation>
    <scope>NUCLEOTIDE SEQUENCE [LARGE SCALE GENOMIC DNA]</scope>
    <source>
        <strain evidence="3 4">L8b</strain>
    </source>
</reference>
<evidence type="ECO:0000256" key="1">
    <source>
        <dbReference type="SAM" id="SignalP"/>
    </source>
</evidence>
<comment type="caution">
    <text evidence="3">The sequence shown here is derived from an EMBL/GenBank/DDBJ whole genome shotgun (WGS) entry which is preliminary data.</text>
</comment>
<accession>A0A553UMN1</accession>
<dbReference type="AlphaFoldDB" id="A0A553UMN1"/>
<proteinExistence type="predicted"/>
<dbReference type="EMBL" id="VKGC01000019">
    <property type="protein sequence ID" value="TSA81478.1"/>
    <property type="molecule type" value="Genomic_DNA"/>
</dbReference>
<dbReference type="Gene3D" id="2.40.128.110">
    <property type="entry name" value="Lipid/polyisoprenoid-binding, YceI-like"/>
    <property type="match status" value="1"/>
</dbReference>
<keyword evidence="1" id="KW-0732">Signal</keyword>
<evidence type="ECO:0000259" key="2">
    <source>
        <dbReference type="Pfam" id="PF04264"/>
    </source>
</evidence>
<name>A0A553UMN1_9HELI</name>
<feature type="domain" description="Lipid/polyisoprenoid-binding YceI-like" evidence="2">
    <location>
        <begin position="20"/>
        <end position="179"/>
    </location>
</feature>
<keyword evidence="4" id="KW-1185">Reference proteome</keyword>
<dbReference type="InterPro" id="IPR007372">
    <property type="entry name" value="Lipid/polyisoprenoid-bd_YceI"/>
</dbReference>
<sequence length="184" mass="20296">MKKFTIAALLASALLQANSLDTTKVSMSFTAFKTAKKVGVEGTFDHVLYRFNKDTSSVAHMLDKATATINVAQVNLHDELKTKNVKEAFFNQFKDQSLKVTFRNVVAGEDQGTLLASVRMNGKSVKVPMSYTIKDKELVATGVLDIMEFGLKDAFHKLATACSAQHEKLTWSQVQITFKAGLKD</sequence>
<reference evidence="3 4" key="2">
    <citation type="submission" date="2019-07" db="EMBL/GenBank/DDBJ databases">
        <title>Helicobacter labacensis sp. nov., Helicobacter mehlei sp. nov. and Helicobacter vulpis sp. nov., isolated from gastric mucosa of red fox (Vulpis vulpis).</title>
        <authorList>
            <person name="Kusar D."/>
            <person name="Gruntar I."/>
            <person name="Pate M."/>
            <person name="Zajc U."/>
            <person name="Ocepek M."/>
        </authorList>
    </citation>
    <scope>NUCLEOTIDE SEQUENCE [LARGE SCALE GENOMIC DNA]</scope>
    <source>
        <strain evidence="3 4">L8b</strain>
    </source>
</reference>
<evidence type="ECO:0000313" key="3">
    <source>
        <dbReference type="EMBL" id="TSA81478.1"/>
    </source>
</evidence>
<dbReference type="InterPro" id="IPR036761">
    <property type="entry name" value="TTHA0802/YceI-like_sf"/>
</dbReference>
<evidence type="ECO:0000313" key="4">
    <source>
        <dbReference type="Proteomes" id="UP000319322"/>
    </source>
</evidence>
<gene>
    <name evidence="3" type="ORF">FNE76_06480</name>
</gene>
<feature type="chain" id="PRO_5022015610" evidence="1">
    <location>
        <begin position="18"/>
        <end position="184"/>
    </location>
</feature>
<dbReference type="Pfam" id="PF04264">
    <property type="entry name" value="YceI"/>
    <property type="match status" value="1"/>
</dbReference>
<feature type="signal peptide" evidence="1">
    <location>
        <begin position="1"/>
        <end position="17"/>
    </location>
</feature>